<evidence type="ECO:0000313" key="3">
    <source>
        <dbReference type="Proteomes" id="UP000520814"/>
    </source>
</evidence>
<feature type="domain" description="SGNH hydrolase-type esterase" evidence="1">
    <location>
        <begin position="14"/>
        <end position="160"/>
    </location>
</feature>
<evidence type="ECO:0000259" key="1">
    <source>
        <dbReference type="Pfam" id="PF13472"/>
    </source>
</evidence>
<accession>A0A7W9W6V0</accession>
<dbReference type="AlphaFoldDB" id="A0A7W9W6V0"/>
<dbReference type="SUPFAM" id="SSF52266">
    <property type="entry name" value="SGNH hydrolase"/>
    <property type="match status" value="1"/>
</dbReference>
<keyword evidence="3" id="KW-1185">Reference proteome</keyword>
<dbReference type="Proteomes" id="UP000520814">
    <property type="component" value="Unassembled WGS sequence"/>
</dbReference>
<sequence>MQPTVLVVGSSIFEQWACVLAVAPACRVVNRAIGGTVTTFWAEHLAAVLTEEPPDVVLFYCGSNDLNAEVPDHEIIANVWACRATLQAQVPHARLAYFGIIKAPQKLGKWEQIDSLNAAIGAQLAPGDLYVESNAVFFPEGAPLAQFFIEDGLHLTDDAYLALTDYARPLLAEWIF</sequence>
<dbReference type="InterPro" id="IPR036514">
    <property type="entry name" value="SGNH_hydro_sf"/>
</dbReference>
<organism evidence="2 3">
    <name type="scientific">Armatimonas rosea</name>
    <dbReference type="NCBI Taxonomy" id="685828"/>
    <lineage>
        <taxon>Bacteria</taxon>
        <taxon>Bacillati</taxon>
        <taxon>Armatimonadota</taxon>
        <taxon>Armatimonadia</taxon>
        <taxon>Armatimonadales</taxon>
        <taxon>Armatimonadaceae</taxon>
        <taxon>Armatimonas</taxon>
    </lineage>
</organism>
<reference evidence="2 3" key="1">
    <citation type="submission" date="2020-08" db="EMBL/GenBank/DDBJ databases">
        <title>Genomic Encyclopedia of Type Strains, Phase IV (KMG-IV): sequencing the most valuable type-strain genomes for metagenomic binning, comparative biology and taxonomic classification.</title>
        <authorList>
            <person name="Goeker M."/>
        </authorList>
    </citation>
    <scope>NUCLEOTIDE SEQUENCE [LARGE SCALE GENOMIC DNA]</scope>
    <source>
        <strain evidence="2 3">DSM 23562</strain>
    </source>
</reference>
<evidence type="ECO:0000313" key="2">
    <source>
        <dbReference type="EMBL" id="MBB6050445.1"/>
    </source>
</evidence>
<proteinExistence type="predicted"/>
<dbReference type="InterPro" id="IPR013830">
    <property type="entry name" value="SGNH_hydro"/>
</dbReference>
<comment type="caution">
    <text evidence="2">The sequence shown here is derived from an EMBL/GenBank/DDBJ whole genome shotgun (WGS) entry which is preliminary data.</text>
</comment>
<name>A0A7W9W6V0_ARMRO</name>
<dbReference type="EMBL" id="JACHGW010000002">
    <property type="protein sequence ID" value="MBB6050445.1"/>
    <property type="molecule type" value="Genomic_DNA"/>
</dbReference>
<dbReference type="RefSeq" id="WP_184195411.1">
    <property type="nucleotide sequence ID" value="NZ_JACHGW010000002.1"/>
</dbReference>
<gene>
    <name evidence="2" type="ORF">HNQ39_002236</name>
</gene>
<dbReference type="Pfam" id="PF13472">
    <property type="entry name" value="Lipase_GDSL_2"/>
    <property type="match status" value="1"/>
</dbReference>
<dbReference type="Gene3D" id="3.40.50.1110">
    <property type="entry name" value="SGNH hydrolase"/>
    <property type="match status" value="1"/>
</dbReference>
<protein>
    <submittedName>
        <fullName evidence="2">Lysophospholipase L1-like esterase</fullName>
    </submittedName>
</protein>